<dbReference type="InterPro" id="IPR029149">
    <property type="entry name" value="Creatin/AminoP/Spt16_N"/>
</dbReference>
<proteinExistence type="predicted"/>
<dbReference type="Pfam" id="PF00557">
    <property type="entry name" value="Peptidase_M24"/>
    <property type="match status" value="1"/>
</dbReference>
<dbReference type="Proteomes" id="UP000193553">
    <property type="component" value="Unassembled WGS sequence"/>
</dbReference>
<sequence length="398" mass="42701">MQENVARADRSRAIPFDAAKLDRLMEAAGLDVLVATSKHNVQYLLGAERAIFFDYMDALGVSRYLPVLVYPKGAPDKAVYVGHRLETHQRAVAPPWVAQVRTESNGSVDAITRAVSLIRDAGVPLKRVGVEMAFLPMDAGRALSDALPGAELKDALLVLERLRAVKSADELAKLKTASELVIASMLAVIAGHGPGTTKQQLSDALRLAEANRGLTFEYCLLACGNSHNRAPSAQRWEQGDVLSLDSGGNYHGYIGDLARMAVLGDPDAELKDCLAEIEAVQRAAFAAVRPGAMGGDIYVAAERQLAKITQRDCTEFLAHGMGLVSHEAPRLTAKGPIPYDDTDARLPLETGMVVSIETTMKHPKRGFIKLEDTVAVTATGYEIFGEGGRGWNLGGSSL</sequence>
<evidence type="ECO:0000259" key="2">
    <source>
        <dbReference type="Pfam" id="PF01321"/>
    </source>
</evidence>
<feature type="domain" description="Peptidase M24" evidence="1">
    <location>
        <begin position="173"/>
        <end position="378"/>
    </location>
</feature>
<dbReference type="PANTHER" id="PTHR46112:SF3">
    <property type="entry name" value="AMINOPEPTIDASE YPDF"/>
    <property type="match status" value="1"/>
</dbReference>
<evidence type="ECO:0000313" key="6">
    <source>
        <dbReference type="Proteomes" id="UP000193884"/>
    </source>
</evidence>
<dbReference type="SUPFAM" id="SSF55920">
    <property type="entry name" value="Creatinase/aminopeptidase"/>
    <property type="match status" value="1"/>
</dbReference>
<gene>
    <name evidence="4" type="ORF">BST63_27955</name>
    <name evidence="3" type="ORF">BSZ18_08920</name>
</gene>
<dbReference type="RefSeq" id="WP_018457846.1">
    <property type="nucleotide sequence ID" value="NZ_NAEX01000170.1"/>
</dbReference>
<accession>A0A1X3G0Z3</accession>
<dbReference type="EMBL" id="NAFK01000173">
    <property type="protein sequence ID" value="OSJ23615.1"/>
    <property type="molecule type" value="Genomic_DNA"/>
</dbReference>
<reference evidence="5 6" key="1">
    <citation type="submission" date="2017-03" db="EMBL/GenBank/DDBJ databases">
        <title>Whole genome sequences of fourteen strains of Bradyrhizobium canariense and one strain of Bradyrhizobium japonicum isolated from Lupinus (Papilionoideae: Genisteae) species in Algeria.</title>
        <authorList>
            <person name="Crovadore J."/>
            <person name="Chekireb D."/>
            <person name="Brachmann A."/>
            <person name="Chablais R."/>
            <person name="Cochard B."/>
            <person name="Lefort F."/>
        </authorList>
    </citation>
    <scope>NUCLEOTIDE SEQUENCE [LARGE SCALE GENOMIC DNA]</scope>
    <source>
        <strain evidence="3 5">UBMA195</strain>
        <strain evidence="4 6">UBMAN05</strain>
    </source>
</reference>
<dbReference type="Gene3D" id="3.90.230.10">
    <property type="entry name" value="Creatinase/methionine aminopeptidase superfamily"/>
    <property type="match status" value="1"/>
</dbReference>
<keyword evidence="6" id="KW-1185">Reference proteome</keyword>
<dbReference type="InterPro" id="IPR000994">
    <property type="entry name" value="Pept_M24"/>
</dbReference>
<dbReference type="InterPro" id="IPR000587">
    <property type="entry name" value="Creatinase_N"/>
</dbReference>
<dbReference type="Proteomes" id="UP000193884">
    <property type="component" value="Unassembled WGS sequence"/>
</dbReference>
<evidence type="ECO:0000313" key="4">
    <source>
        <dbReference type="EMBL" id="OSJ23615.1"/>
    </source>
</evidence>
<dbReference type="OrthoDB" id="9806388at2"/>
<evidence type="ECO:0000313" key="5">
    <source>
        <dbReference type="Proteomes" id="UP000193553"/>
    </source>
</evidence>
<dbReference type="SUPFAM" id="SSF53092">
    <property type="entry name" value="Creatinase/prolidase N-terminal domain"/>
    <property type="match status" value="1"/>
</dbReference>
<evidence type="ECO:0000313" key="3">
    <source>
        <dbReference type="EMBL" id="OSJ14713.1"/>
    </source>
</evidence>
<dbReference type="Pfam" id="PF01321">
    <property type="entry name" value="Creatinase_N"/>
    <property type="match status" value="1"/>
</dbReference>
<dbReference type="CDD" id="cd01066">
    <property type="entry name" value="APP_MetAP"/>
    <property type="match status" value="1"/>
</dbReference>
<dbReference type="InterPro" id="IPR036005">
    <property type="entry name" value="Creatinase/aminopeptidase-like"/>
</dbReference>
<feature type="domain" description="Creatinase N-terminal" evidence="2">
    <location>
        <begin position="19"/>
        <end position="165"/>
    </location>
</feature>
<protein>
    <submittedName>
        <fullName evidence="3">Peptidase</fullName>
    </submittedName>
</protein>
<dbReference type="EMBL" id="NAFI01000158">
    <property type="protein sequence ID" value="OSJ14713.1"/>
    <property type="molecule type" value="Genomic_DNA"/>
</dbReference>
<dbReference type="PANTHER" id="PTHR46112">
    <property type="entry name" value="AMINOPEPTIDASE"/>
    <property type="match status" value="1"/>
</dbReference>
<organism evidence="3 5">
    <name type="scientific">Bradyrhizobium canariense</name>
    <dbReference type="NCBI Taxonomy" id="255045"/>
    <lineage>
        <taxon>Bacteria</taxon>
        <taxon>Pseudomonadati</taxon>
        <taxon>Pseudomonadota</taxon>
        <taxon>Alphaproteobacteria</taxon>
        <taxon>Hyphomicrobiales</taxon>
        <taxon>Nitrobacteraceae</taxon>
        <taxon>Bradyrhizobium</taxon>
    </lineage>
</organism>
<name>A0A1X3G0Z3_9BRAD</name>
<comment type="caution">
    <text evidence="3">The sequence shown here is derived from an EMBL/GenBank/DDBJ whole genome shotgun (WGS) entry which is preliminary data.</text>
</comment>
<dbReference type="AlphaFoldDB" id="A0A1X3G0Z3"/>
<dbReference type="InterPro" id="IPR050659">
    <property type="entry name" value="Peptidase_M24B"/>
</dbReference>
<evidence type="ECO:0000259" key="1">
    <source>
        <dbReference type="Pfam" id="PF00557"/>
    </source>
</evidence>
<dbReference type="Gene3D" id="3.40.350.10">
    <property type="entry name" value="Creatinase/prolidase N-terminal domain"/>
    <property type="match status" value="1"/>
</dbReference>